<evidence type="ECO:0000256" key="2">
    <source>
        <dbReference type="PROSITE-ProRule" id="PRU00464"/>
    </source>
</evidence>
<dbReference type="Pfam" id="PF01230">
    <property type="entry name" value="HIT"/>
    <property type="match status" value="1"/>
</dbReference>
<dbReference type="PANTHER" id="PTHR42997">
    <property type="entry name" value="HIT FAMILY HYDROLASE"/>
    <property type="match status" value="1"/>
</dbReference>
<dbReference type="PANTHER" id="PTHR42997:SF1">
    <property type="entry name" value="AP-4-A PHOSPHORYLASE"/>
    <property type="match status" value="1"/>
</dbReference>
<dbReference type="CDD" id="cd01275">
    <property type="entry name" value="FHIT"/>
    <property type="match status" value="1"/>
</dbReference>
<dbReference type="Proteomes" id="UP001203579">
    <property type="component" value="Unassembled WGS sequence"/>
</dbReference>
<keyword evidence="1" id="KW-0547">Nucleotide-binding</keyword>
<evidence type="ECO:0000313" key="5">
    <source>
        <dbReference type="Proteomes" id="UP001203579"/>
    </source>
</evidence>
<reference evidence="4 5" key="1">
    <citation type="submission" date="2022-05" db="EMBL/GenBank/DDBJ databases">
        <title>Corynebacterium sp. B5-R-101 sp. nov., isolated from human feces.</title>
        <authorList>
            <person name="Shamsuzzaman M."/>
            <person name="Dahal R.H."/>
        </authorList>
    </citation>
    <scope>NUCLEOTIDE SEQUENCE [LARGE SCALE GENOMIC DNA]</scope>
    <source>
        <strain evidence="4 5">B5-R-101</strain>
    </source>
</reference>
<dbReference type="InterPro" id="IPR011146">
    <property type="entry name" value="HIT-like"/>
</dbReference>
<name>A0ABT0TCH1_9CORY</name>
<feature type="short sequence motif" description="Histidine triad motif" evidence="2">
    <location>
        <begin position="150"/>
        <end position="154"/>
    </location>
</feature>
<feature type="domain" description="HIT" evidence="3">
    <location>
        <begin position="56"/>
        <end position="165"/>
    </location>
</feature>
<comment type="caution">
    <text evidence="4">The sequence shown here is derived from an EMBL/GenBank/DDBJ whole genome shotgun (WGS) entry which is preliminary data.</text>
</comment>
<dbReference type="InterPro" id="IPR036265">
    <property type="entry name" value="HIT-like_sf"/>
</dbReference>
<organism evidence="4 5">
    <name type="scientific">Corynebacterium intestinale</name>
    <dbReference type="NCBI Taxonomy" id="2943492"/>
    <lineage>
        <taxon>Bacteria</taxon>
        <taxon>Bacillati</taxon>
        <taxon>Actinomycetota</taxon>
        <taxon>Actinomycetes</taxon>
        <taxon>Mycobacteriales</taxon>
        <taxon>Corynebacteriaceae</taxon>
        <taxon>Corynebacterium</taxon>
    </lineage>
</organism>
<dbReference type="RefSeq" id="WP_070522237.1">
    <property type="nucleotide sequence ID" value="NZ_JAMFTR010000011.1"/>
</dbReference>
<dbReference type="Gene3D" id="3.30.428.10">
    <property type="entry name" value="HIT-like"/>
    <property type="match status" value="1"/>
</dbReference>
<dbReference type="SUPFAM" id="SSF54197">
    <property type="entry name" value="HIT-like"/>
    <property type="match status" value="1"/>
</dbReference>
<gene>
    <name evidence="4" type="ORF">M5J06_11175</name>
</gene>
<sequence>MHLDRAEKGSTHRVGEYVDTGLGTPDRLERLWAPYRMSYIKREGGAGDVPKEARNPFVEIPQMSDEDGLIVARGELVYCVLNLYPYNAGHMMVIPYRQESELENLTEEESRELFQFAQAAIRVLKKVSGPDAVNAGFNLGRASGGSVGQHLHMHIVPRWSGDSNFMTIVDGVKVLPQLLKDTRSLLAQGWAELAAEGIISGEAHA</sequence>
<dbReference type="EMBL" id="JAMKFF010000011">
    <property type="protein sequence ID" value="MCL8494675.1"/>
    <property type="molecule type" value="Genomic_DNA"/>
</dbReference>
<accession>A0ABT0TCH1</accession>
<dbReference type="PROSITE" id="PS51084">
    <property type="entry name" value="HIT_2"/>
    <property type="match status" value="1"/>
</dbReference>
<protein>
    <submittedName>
        <fullName evidence="4">HIT domain-containing protein</fullName>
    </submittedName>
</protein>
<dbReference type="InterPro" id="IPR039383">
    <property type="entry name" value="FHIT"/>
</dbReference>
<dbReference type="InterPro" id="IPR052908">
    <property type="entry name" value="AP-4-A_phosphorylase"/>
</dbReference>
<evidence type="ECO:0000256" key="1">
    <source>
        <dbReference type="ARBA" id="ARBA00022741"/>
    </source>
</evidence>
<proteinExistence type="predicted"/>
<evidence type="ECO:0000259" key="3">
    <source>
        <dbReference type="PROSITE" id="PS51084"/>
    </source>
</evidence>
<evidence type="ECO:0000313" key="4">
    <source>
        <dbReference type="EMBL" id="MCL8494675.1"/>
    </source>
</evidence>
<keyword evidence="5" id="KW-1185">Reference proteome</keyword>